<accession>A0A0G2HNM4</accession>
<feature type="site" description="Transition state stabilizer" evidence="7">
    <location>
        <position position="13"/>
    </location>
</feature>
<dbReference type="InterPro" id="IPR050088">
    <property type="entry name" value="IspD/TarI_cytidylyltransf_bact"/>
</dbReference>
<dbReference type="PATRIC" id="fig|1604020.3.peg.1263"/>
<evidence type="ECO:0000256" key="5">
    <source>
        <dbReference type="ARBA" id="ARBA00022695"/>
    </source>
</evidence>
<dbReference type="PANTHER" id="PTHR32125:SF4">
    <property type="entry name" value="2-C-METHYL-D-ERYTHRITOL 4-PHOSPHATE CYTIDYLYLTRANSFERASE, CHLOROPLASTIC"/>
    <property type="match status" value="1"/>
</dbReference>
<evidence type="ECO:0000256" key="3">
    <source>
        <dbReference type="ARBA" id="ARBA00009789"/>
    </source>
</evidence>
<evidence type="ECO:0000256" key="6">
    <source>
        <dbReference type="ARBA" id="ARBA00023229"/>
    </source>
</evidence>
<feature type="site" description="Transition state stabilizer" evidence="7">
    <location>
        <position position="20"/>
    </location>
</feature>
<dbReference type="PROSITE" id="PS01295">
    <property type="entry name" value="ISPD"/>
    <property type="match status" value="1"/>
</dbReference>
<dbReference type="SUPFAM" id="SSF53448">
    <property type="entry name" value="Nucleotide-diphospho-sugar transferases"/>
    <property type="match status" value="1"/>
</dbReference>
<comment type="catalytic activity">
    <reaction evidence="1 7">
        <text>2-C-methyl-D-erythritol 4-phosphate + CTP + H(+) = 4-CDP-2-C-methyl-D-erythritol + diphosphate</text>
        <dbReference type="Rhea" id="RHEA:13429"/>
        <dbReference type="ChEBI" id="CHEBI:15378"/>
        <dbReference type="ChEBI" id="CHEBI:33019"/>
        <dbReference type="ChEBI" id="CHEBI:37563"/>
        <dbReference type="ChEBI" id="CHEBI:57823"/>
        <dbReference type="ChEBI" id="CHEBI:58262"/>
        <dbReference type="EC" id="2.7.7.60"/>
    </reaction>
</comment>
<dbReference type="InterPro" id="IPR029044">
    <property type="entry name" value="Nucleotide-diphossugar_trans"/>
</dbReference>
<dbReference type="GO" id="GO:0019288">
    <property type="term" value="P:isopentenyl diphosphate biosynthetic process, methylerythritol 4-phosphate pathway"/>
    <property type="evidence" value="ECO:0007669"/>
    <property type="project" value="UniProtKB-UniRule"/>
</dbReference>
<dbReference type="Pfam" id="PF01128">
    <property type="entry name" value="IspD"/>
    <property type="match status" value="1"/>
</dbReference>
<dbReference type="GO" id="GO:0050518">
    <property type="term" value="F:2-C-methyl-D-erythritol 4-phosphate cytidylyltransferase activity"/>
    <property type="evidence" value="ECO:0007669"/>
    <property type="project" value="UniProtKB-UniRule"/>
</dbReference>
<evidence type="ECO:0000256" key="2">
    <source>
        <dbReference type="ARBA" id="ARBA00004787"/>
    </source>
</evidence>
<dbReference type="UniPathway" id="UPA00056">
    <property type="reaction ID" value="UER00093"/>
</dbReference>
<proteinExistence type="inferred from homology"/>
<dbReference type="Gene3D" id="3.90.550.10">
    <property type="entry name" value="Spore Coat Polysaccharide Biosynthesis Protein SpsA, Chain A"/>
    <property type="match status" value="1"/>
</dbReference>
<keyword evidence="6 7" id="KW-0414">Isoprene biosynthesis</keyword>
<feature type="site" description="Positions MEP for the nucleophilic attack" evidence="7">
    <location>
        <position position="208"/>
    </location>
</feature>
<dbReference type="AlphaFoldDB" id="A0A0G2HNM4"/>
<name>A0A0G2HNM4_9SYNE</name>
<comment type="pathway">
    <text evidence="2 7">Isoprenoid biosynthesis; isopentenyl diphosphate biosynthesis via DXP pathway; isopentenyl diphosphate from 1-deoxy-D-xylulose 5-phosphate: step 2/6.</text>
</comment>
<dbReference type="CDD" id="cd02516">
    <property type="entry name" value="CDP-ME_synthetase"/>
    <property type="match status" value="1"/>
</dbReference>
<dbReference type="InterPro" id="IPR034683">
    <property type="entry name" value="IspD/TarI"/>
</dbReference>
<dbReference type="InterPro" id="IPR001228">
    <property type="entry name" value="IspD"/>
</dbReference>
<dbReference type="HAMAP" id="MF_00108">
    <property type="entry name" value="IspD"/>
    <property type="match status" value="1"/>
</dbReference>
<comment type="caution">
    <text evidence="8">The sequence shown here is derived from an EMBL/GenBank/DDBJ whole genome shotgun (WGS) entry which is preliminary data.</text>
</comment>
<keyword evidence="5 7" id="KW-0548">Nucleotidyltransferase</keyword>
<gene>
    <name evidence="7" type="primary">ispD</name>
    <name evidence="8" type="ORF">TE42_01535</name>
</gene>
<dbReference type="NCBIfam" id="TIGR00453">
    <property type="entry name" value="ispD"/>
    <property type="match status" value="1"/>
</dbReference>
<evidence type="ECO:0000313" key="8">
    <source>
        <dbReference type="EMBL" id="KKZ13185.1"/>
    </source>
</evidence>
<dbReference type="InterPro" id="IPR018294">
    <property type="entry name" value="ISPD_synthase_CS"/>
</dbReference>
<keyword evidence="4 7" id="KW-0808">Transferase</keyword>
<feature type="site" description="Positions MEP for the nucleophilic attack" evidence="7">
    <location>
        <position position="152"/>
    </location>
</feature>
<comment type="function">
    <text evidence="7">Catalyzes the formation of 4-diphosphocytidyl-2-C-methyl-D-erythritol from CTP and 2-C-methyl-D-erythritol 4-phosphate (MEP).</text>
</comment>
<evidence type="ECO:0000256" key="4">
    <source>
        <dbReference type="ARBA" id="ARBA00022679"/>
    </source>
</evidence>
<reference evidence="8 9" key="1">
    <citation type="submission" date="2015-01" db="EMBL/GenBank/DDBJ databases">
        <title>Lifestyle Evolution in Cyanobacterial Symbionts of Sponges.</title>
        <authorList>
            <person name="Burgsdorf I."/>
            <person name="Slaby B.M."/>
            <person name="Handley K.M."/>
            <person name="Haber M."/>
            <person name="Blom J."/>
            <person name="Marshall C.W."/>
            <person name="Gilbert J.A."/>
            <person name="Hentschel U."/>
            <person name="Steindler L."/>
        </authorList>
    </citation>
    <scope>NUCLEOTIDE SEQUENCE [LARGE SCALE GENOMIC DNA]</scope>
    <source>
        <strain evidence="8">SP3</strain>
    </source>
</reference>
<evidence type="ECO:0000256" key="1">
    <source>
        <dbReference type="ARBA" id="ARBA00001282"/>
    </source>
</evidence>
<dbReference type="FunFam" id="3.90.550.10:FF:000003">
    <property type="entry name" value="2-C-methyl-D-erythritol 4-phosphate cytidylyltransferase"/>
    <property type="match status" value="1"/>
</dbReference>
<dbReference type="PANTHER" id="PTHR32125">
    <property type="entry name" value="2-C-METHYL-D-ERYTHRITOL 4-PHOSPHATE CYTIDYLYLTRANSFERASE, CHLOROPLASTIC"/>
    <property type="match status" value="1"/>
</dbReference>
<dbReference type="EC" id="2.7.7.60" evidence="7"/>
<protein>
    <recommendedName>
        <fullName evidence="7">2-C-methyl-D-erythritol 4-phosphate cytidylyltransferase</fullName>
        <ecNumber evidence="7">2.7.7.60</ecNumber>
    </recommendedName>
    <alternativeName>
        <fullName evidence="7">4-diphosphocytidyl-2C-methyl-D-erythritol synthase</fullName>
    </alternativeName>
    <alternativeName>
        <fullName evidence="7">MEP cytidylyltransferase</fullName>
        <shortName evidence="7">MCT</shortName>
    </alternativeName>
</protein>
<evidence type="ECO:0000256" key="7">
    <source>
        <dbReference type="HAMAP-Rule" id="MF_00108"/>
    </source>
</evidence>
<dbReference type="EMBL" id="JXQG01000004">
    <property type="protein sequence ID" value="KKZ13185.1"/>
    <property type="molecule type" value="Genomic_DNA"/>
</dbReference>
<dbReference type="Proteomes" id="UP000035067">
    <property type="component" value="Unassembled WGS sequence"/>
</dbReference>
<comment type="similarity">
    <text evidence="3 7">Belongs to the IspD/TarI cytidylyltransferase family. IspD subfamily.</text>
</comment>
<sequence>MHLLVAAAGSGRRVGADRNKLLLPVAGQPVLAWTVAAALQSRRIHWIGIIGQPHDREAILAIIHSLNPPCPVRWIDGGRSRQDSVQRGLAGLPAEAGHVLIHDGARCLVAPQLFDHCADAVEHRGAVIAAIPVTDTIKQVSPGRQVQATVDRSQLWAAQTPQGFPVDQLRQAHQLARERQLAVTDDAALLEDLGWPVVVEPGSPRNFKITTRFDLELAALLLQSSSCP</sequence>
<organism evidence="8 9">
    <name type="scientific">Candidatus Synechococcus spongiarum SP3</name>
    <dbReference type="NCBI Taxonomy" id="1604020"/>
    <lineage>
        <taxon>Bacteria</taxon>
        <taxon>Bacillati</taxon>
        <taxon>Cyanobacteriota</taxon>
        <taxon>Cyanophyceae</taxon>
        <taxon>Synechococcales</taxon>
        <taxon>Synechococcaceae</taxon>
        <taxon>Synechococcus</taxon>
    </lineage>
</organism>
<evidence type="ECO:0000313" key="9">
    <source>
        <dbReference type="Proteomes" id="UP000035067"/>
    </source>
</evidence>